<dbReference type="EMBL" id="JAUIZM010000009">
    <property type="protein sequence ID" value="KAK1365589.1"/>
    <property type="molecule type" value="Genomic_DNA"/>
</dbReference>
<evidence type="ECO:0000256" key="1">
    <source>
        <dbReference type="SAM" id="MobiDB-lite"/>
    </source>
</evidence>
<evidence type="ECO:0000313" key="2">
    <source>
        <dbReference type="EMBL" id="KAK1365589.1"/>
    </source>
</evidence>
<reference evidence="2" key="2">
    <citation type="submission" date="2023-05" db="EMBL/GenBank/DDBJ databases">
        <authorList>
            <person name="Schelkunov M.I."/>
        </authorList>
    </citation>
    <scope>NUCLEOTIDE SEQUENCE</scope>
    <source>
        <strain evidence="2">Hsosn_3</strain>
        <tissue evidence="2">Leaf</tissue>
    </source>
</reference>
<sequence length="121" mass="13280">MEAYMDENQQGEGYDNFSSGDHHQTASLVGSAYSQVLMAEEDESKTETEISKAHDHEEEAAGSSSKDLIKDPAVDDEGGWLQLSIGSHAATTGSSDFSQYHHDNETQTHSRWQINYANGGR</sequence>
<dbReference type="AlphaFoldDB" id="A0AAD8HE86"/>
<feature type="compositionally biased region" description="Polar residues" evidence="1">
    <location>
        <begin position="89"/>
        <end position="98"/>
    </location>
</feature>
<organism evidence="2 3">
    <name type="scientific">Heracleum sosnowskyi</name>
    <dbReference type="NCBI Taxonomy" id="360622"/>
    <lineage>
        <taxon>Eukaryota</taxon>
        <taxon>Viridiplantae</taxon>
        <taxon>Streptophyta</taxon>
        <taxon>Embryophyta</taxon>
        <taxon>Tracheophyta</taxon>
        <taxon>Spermatophyta</taxon>
        <taxon>Magnoliopsida</taxon>
        <taxon>eudicotyledons</taxon>
        <taxon>Gunneridae</taxon>
        <taxon>Pentapetalae</taxon>
        <taxon>asterids</taxon>
        <taxon>campanulids</taxon>
        <taxon>Apiales</taxon>
        <taxon>Apiaceae</taxon>
        <taxon>Apioideae</taxon>
        <taxon>apioid superclade</taxon>
        <taxon>Tordylieae</taxon>
        <taxon>Tordyliinae</taxon>
        <taxon>Heracleum</taxon>
    </lineage>
</organism>
<protein>
    <submittedName>
        <fullName evidence="2">Uncharacterized protein</fullName>
    </submittedName>
</protein>
<reference evidence="2" key="1">
    <citation type="submission" date="2023-02" db="EMBL/GenBank/DDBJ databases">
        <title>Genome of toxic invasive species Heracleum sosnowskyi carries increased number of genes despite the absence of recent whole-genome duplications.</title>
        <authorList>
            <person name="Schelkunov M."/>
            <person name="Shtratnikova V."/>
            <person name="Makarenko M."/>
            <person name="Klepikova A."/>
            <person name="Omelchenko D."/>
            <person name="Novikova G."/>
            <person name="Obukhova E."/>
            <person name="Bogdanov V."/>
            <person name="Penin A."/>
            <person name="Logacheva M."/>
        </authorList>
    </citation>
    <scope>NUCLEOTIDE SEQUENCE</scope>
    <source>
        <strain evidence="2">Hsosn_3</strain>
        <tissue evidence="2">Leaf</tissue>
    </source>
</reference>
<feature type="compositionally biased region" description="Basic and acidic residues" evidence="1">
    <location>
        <begin position="99"/>
        <end position="108"/>
    </location>
</feature>
<feature type="region of interest" description="Disordered" evidence="1">
    <location>
        <begin position="1"/>
        <end position="121"/>
    </location>
</feature>
<feature type="compositionally biased region" description="Polar residues" evidence="1">
    <location>
        <begin position="109"/>
        <end position="121"/>
    </location>
</feature>
<name>A0AAD8HE86_9APIA</name>
<dbReference type="Proteomes" id="UP001237642">
    <property type="component" value="Unassembled WGS sequence"/>
</dbReference>
<accession>A0AAD8HE86</accession>
<evidence type="ECO:0000313" key="3">
    <source>
        <dbReference type="Proteomes" id="UP001237642"/>
    </source>
</evidence>
<feature type="compositionally biased region" description="Basic and acidic residues" evidence="1">
    <location>
        <begin position="45"/>
        <end position="59"/>
    </location>
</feature>
<keyword evidence="3" id="KW-1185">Reference proteome</keyword>
<feature type="compositionally biased region" description="Polar residues" evidence="1">
    <location>
        <begin position="7"/>
        <end position="34"/>
    </location>
</feature>
<comment type="caution">
    <text evidence="2">The sequence shown here is derived from an EMBL/GenBank/DDBJ whole genome shotgun (WGS) entry which is preliminary data.</text>
</comment>
<gene>
    <name evidence="2" type="ORF">POM88_041150</name>
</gene>
<proteinExistence type="predicted"/>